<accession>A0ABT3ZIE6</accession>
<dbReference type="GO" id="GO:0019171">
    <property type="term" value="F:(3R)-hydroxyacyl-[acyl-carrier-protein] dehydratase activity"/>
    <property type="evidence" value="ECO:0007669"/>
    <property type="project" value="UniProtKB-EC"/>
</dbReference>
<dbReference type="NCBIfam" id="TIGR01750">
    <property type="entry name" value="fabZ"/>
    <property type="match status" value="1"/>
</dbReference>
<dbReference type="EC" id="4.2.1.59" evidence="9"/>
<dbReference type="InterPro" id="IPR029069">
    <property type="entry name" value="HotDog_dom_sf"/>
</dbReference>
<dbReference type="HAMAP" id="MF_00406">
    <property type="entry name" value="FabZ"/>
    <property type="match status" value="1"/>
</dbReference>
<dbReference type="SUPFAM" id="SSF54637">
    <property type="entry name" value="Thioesterase/thiol ester dehydrase-isomerase"/>
    <property type="match status" value="1"/>
</dbReference>
<sequence length="174" mass="19351">MELNKINLDIHKIMTLLPHRYPILLVDRVLELVPHKSIKALKNVSINEPYFVGHFPTRPVMPGVLILEALAQAAALLTFAEGDQPHDPATTLYYFVGIDGARFKRPVEPGDQLILDVDFERCRSNIWKFKARATVDGVLAAEATLMCTIQHTDKLTAAASQAASNVPPQEERTV</sequence>
<dbReference type="Proteomes" id="UP001082899">
    <property type="component" value="Unassembled WGS sequence"/>
</dbReference>
<evidence type="ECO:0000313" key="11">
    <source>
        <dbReference type="Proteomes" id="UP001082899"/>
    </source>
</evidence>
<comment type="similarity">
    <text evidence="2 9">Belongs to the thioester dehydratase family. FabZ subfamily.</text>
</comment>
<evidence type="ECO:0000256" key="4">
    <source>
        <dbReference type="ARBA" id="ARBA00022516"/>
    </source>
</evidence>
<dbReference type="InterPro" id="IPR010084">
    <property type="entry name" value="FabZ"/>
</dbReference>
<dbReference type="PANTHER" id="PTHR30272">
    <property type="entry name" value="3-HYDROXYACYL-[ACYL-CARRIER-PROTEIN] DEHYDRATASE"/>
    <property type="match status" value="1"/>
</dbReference>
<keyword evidence="11" id="KW-1185">Reference proteome</keyword>
<dbReference type="EMBL" id="JAPMXC010000001">
    <property type="protein sequence ID" value="MCY0386304.1"/>
    <property type="molecule type" value="Genomic_DNA"/>
</dbReference>
<dbReference type="Gene3D" id="3.10.129.10">
    <property type="entry name" value="Hotdog Thioesterase"/>
    <property type="match status" value="1"/>
</dbReference>
<keyword evidence="3 9" id="KW-0963">Cytoplasm</keyword>
<comment type="subcellular location">
    <subcellularLocation>
        <location evidence="1 9">Cytoplasm</location>
    </subcellularLocation>
</comment>
<evidence type="ECO:0000256" key="5">
    <source>
        <dbReference type="ARBA" id="ARBA00022556"/>
    </source>
</evidence>
<keyword evidence="5 9" id="KW-0441">Lipid A biosynthesis</keyword>
<feature type="active site" evidence="9">
    <location>
        <position position="54"/>
    </location>
</feature>
<keyword evidence="4 9" id="KW-0444">Lipid biosynthesis</keyword>
<evidence type="ECO:0000256" key="1">
    <source>
        <dbReference type="ARBA" id="ARBA00004496"/>
    </source>
</evidence>
<organism evidence="10 11">
    <name type="scientific">Robbsia betulipollinis</name>
    <dbReference type="NCBI Taxonomy" id="2981849"/>
    <lineage>
        <taxon>Bacteria</taxon>
        <taxon>Pseudomonadati</taxon>
        <taxon>Pseudomonadota</taxon>
        <taxon>Betaproteobacteria</taxon>
        <taxon>Burkholderiales</taxon>
        <taxon>Burkholderiaceae</taxon>
        <taxon>Robbsia</taxon>
    </lineage>
</organism>
<evidence type="ECO:0000256" key="6">
    <source>
        <dbReference type="ARBA" id="ARBA00023098"/>
    </source>
</evidence>
<comment type="function">
    <text evidence="8 9">Involved in unsaturated fatty acids biosynthesis. Catalyzes the dehydration of short chain beta-hydroxyacyl-ACPs and long chain saturated and unsaturated beta-hydroxyacyl-ACPs.</text>
</comment>
<keyword evidence="6 9" id="KW-0443">Lipid metabolism</keyword>
<evidence type="ECO:0000256" key="3">
    <source>
        <dbReference type="ARBA" id="ARBA00022490"/>
    </source>
</evidence>
<dbReference type="CDD" id="cd01288">
    <property type="entry name" value="FabZ"/>
    <property type="match status" value="1"/>
</dbReference>
<dbReference type="Pfam" id="PF07977">
    <property type="entry name" value="FabA"/>
    <property type="match status" value="1"/>
</dbReference>
<comment type="catalytic activity">
    <reaction evidence="9">
        <text>a (3R)-hydroxyacyl-[ACP] = a (2E)-enoyl-[ACP] + H2O</text>
        <dbReference type="Rhea" id="RHEA:13097"/>
        <dbReference type="Rhea" id="RHEA-COMP:9925"/>
        <dbReference type="Rhea" id="RHEA-COMP:9945"/>
        <dbReference type="ChEBI" id="CHEBI:15377"/>
        <dbReference type="ChEBI" id="CHEBI:78784"/>
        <dbReference type="ChEBI" id="CHEBI:78827"/>
        <dbReference type="EC" id="4.2.1.59"/>
    </reaction>
</comment>
<keyword evidence="7 9" id="KW-0456">Lyase</keyword>
<evidence type="ECO:0000313" key="10">
    <source>
        <dbReference type="EMBL" id="MCY0386304.1"/>
    </source>
</evidence>
<evidence type="ECO:0000256" key="2">
    <source>
        <dbReference type="ARBA" id="ARBA00009174"/>
    </source>
</evidence>
<evidence type="ECO:0000256" key="8">
    <source>
        <dbReference type="ARBA" id="ARBA00025049"/>
    </source>
</evidence>
<name>A0ABT3ZIE6_9BURK</name>
<dbReference type="NCBIfam" id="NF000582">
    <property type="entry name" value="PRK00006.1"/>
    <property type="match status" value="1"/>
</dbReference>
<gene>
    <name evidence="9 10" type="primary">fabZ</name>
    <name evidence="10" type="ORF">OVY01_03390</name>
</gene>
<dbReference type="PANTHER" id="PTHR30272:SF1">
    <property type="entry name" value="3-HYDROXYACYL-[ACYL-CARRIER-PROTEIN] DEHYDRATASE"/>
    <property type="match status" value="1"/>
</dbReference>
<evidence type="ECO:0000256" key="9">
    <source>
        <dbReference type="HAMAP-Rule" id="MF_00406"/>
    </source>
</evidence>
<dbReference type="InterPro" id="IPR013114">
    <property type="entry name" value="FabA_FabZ"/>
</dbReference>
<dbReference type="RefSeq" id="WP_267845647.1">
    <property type="nucleotide sequence ID" value="NZ_JAPMXC010000001.1"/>
</dbReference>
<reference evidence="10" key="1">
    <citation type="submission" date="2022-11" db="EMBL/GenBank/DDBJ databases">
        <title>Robbsia betulipollinis sp. nov., isolated from pollen of birch (Betula pendula).</title>
        <authorList>
            <person name="Shi H."/>
            <person name="Ambika Manirajan B."/>
            <person name="Ratering S."/>
            <person name="Geissler-Plaum R."/>
            <person name="Schnell S."/>
        </authorList>
    </citation>
    <scope>NUCLEOTIDE SEQUENCE</scope>
    <source>
        <strain evidence="10">Bb-Pol-6</strain>
    </source>
</reference>
<proteinExistence type="inferred from homology"/>
<evidence type="ECO:0000256" key="7">
    <source>
        <dbReference type="ARBA" id="ARBA00023239"/>
    </source>
</evidence>
<protein>
    <recommendedName>
        <fullName evidence="9">3-hydroxyacyl-[acyl-carrier-protein] dehydratase FabZ</fullName>
        <ecNumber evidence="9">4.2.1.59</ecNumber>
    </recommendedName>
    <alternativeName>
        <fullName evidence="9">(3R)-hydroxymyristoyl-[acyl-carrier-protein] dehydratase</fullName>
        <shortName evidence="9">(3R)-hydroxymyristoyl-ACP dehydrase</shortName>
    </alternativeName>
    <alternativeName>
        <fullName evidence="9">Beta-hydroxyacyl-ACP dehydratase</fullName>
    </alternativeName>
</protein>
<comment type="caution">
    <text evidence="10">The sequence shown here is derived from an EMBL/GenBank/DDBJ whole genome shotgun (WGS) entry which is preliminary data.</text>
</comment>